<keyword evidence="7" id="KW-0812">Transmembrane</keyword>
<dbReference type="GO" id="GO:0043120">
    <property type="term" value="F:tumor necrosis factor binding"/>
    <property type="evidence" value="ECO:0007669"/>
    <property type="project" value="TreeGrafter"/>
</dbReference>
<evidence type="ECO:0000256" key="2">
    <source>
        <dbReference type="ARBA" id="ARBA00022737"/>
    </source>
</evidence>
<reference evidence="9 10" key="1">
    <citation type="submission" date="2018-11" db="EMBL/GenBank/DDBJ databases">
        <title>Haplotype-resolved cattle genomes.</title>
        <authorList>
            <person name="Low W.Y."/>
            <person name="Tearle R."/>
            <person name="Bickhart D.M."/>
            <person name="Rosen B.D."/>
            <person name="Koren S."/>
            <person name="Rhie A."/>
            <person name="Hiendleder S."/>
            <person name="Phillippy A.M."/>
            <person name="Smith T.P.L."/>
            <person name="Williams J.L."/>
        </authorList>
    </citation>
    <scope>NUCLEOTIDE SEQUENCE [LARGE SCALE GENOMIC DNA]</scope>
</reference>
<dbReference type="GO" id="GO:0048714">
    <property type="term" value="P:positive regulation of oligodendrocyte differentiation"/>
    <property type="evidence" value="ECO:0007669"/>
    <property type="project" value="TreeGrafter"/>
</dbReference>
<sequence length="588" mass="61670">MGDDAGAETLIKELPNQASELWGSGGQRMSLGPVRSHPLPHCPPPLRLLAFTFSGYRVQSLCNMTLDTICASCESSTYTQLWNLVTACFSCNSRCSSGESAQSKGWARASSPGLFALELAGLILDLCFHAQGHMYSIALHCFSSSIAPWGRQAKSSSGGTVPVVRVEDTVPEKVGVLVHTVTETLWPAVFMPHLEAGAEVCCLWVVGLGGKTEWAWPVEGGVTLGRLLLSLDQVETQACTTKQNRICTCKPGWYCTLGRQEGCRLCVALRKCGPGFGVAKPGTATTNVICAPCGPGTFSDTTSYTDTCKPHRNCSSVAIPGTASTDAVCTSVLPTRKVARGPATTRSQHMEPTLGPSTAPSTFFLLPKVPSPPSSPVEQPNTGNISLPIELIVGVTALGLLLIVVVNCVIMTQKKKKPFCLQGDAKVPHLPANKAQGAPGPEQQHLLTTAPSSSSSSLESSTSSTDKRAPTRSQLQSPGVEKASTSGEAQTGCSSSEASSGGHGTQVNVTCIVNVCSGPDHSSQCPSQAGSTRDTDASTPNSPKEEQVPFSKEERPFQSQPGAPETLLQGLEEKPLPLGVPDAGMKPS</sequence>
<keyword evidence="2" id="KW-0677">Repeat</keyword>
<dbReference type="FunFam" id="2.10.50.10:FF:000036">
    <property type="entry name" value="Tumor necrosis factor receptor superfamily member 1B"/>
    <property type="match status" value="1"/>
</dbReference>
<keyword evidence="7" id="KW-0472">Membrane</keyword>
<dbReference type="InterPro" id="IPR001368">
    <property type="entry name" value="TNFR/NGFR_Cys_rich_reg"/>
</dbReference>
<evidence type="ECO:0000313" key="10">
    <source>
        <dbReference type="Proteomes" id="UP000314981"/>
    </source>
</evidence>
<gene>
    <name evidence="9" type="primary">TNFRSF1B</name>
</gene>
<dbReference type="GO" id="GO:0150079">
    <property type="term" value="P:negative regulation of neuroinflammatory response"/>
    <property type="evidence" value="ECO:0007669"/>
    <property type="project" value="TreeGrafter"/>
</dbReference>
<keyword evidence="1" id="KW-0732">Signal</keyword>
<evidence type="ECO:0000259" key="8">
    <source>
        <dbReference type="PROSITE" id="PS50050"/>
    </source>
</evidence>
<dbReference type="SUPFAM" id="SSF57586">
    <property type="entry name" value="TNF receptor-like"/>
    <property type="match status" value="2"/>
</dbReference>
<dbReference type="Ensembl" id="ENSBIXT00000046939.1">
    <property type="protein sequence ID" value="ENSBIXP00000036384.1"/>
    <property type="gene ID" value="ENSBIXG00000019841.1"/>
</dbReference>
<feature type="disulfide bond" evidence="5">
    <location>
        <begin position="293"/>
        <end position="308"/>
    </location>
</feature>
<dbReference type="GO" id="GO:0042129">
    <property type="term" value="P:regulation of T cell proliferation"/>
    <property type="evidence" value="ECO:0007669"/>
    <property type="project" value="TreeGrafter"/>
</dbReference>
<feature type="transmembrane region" description="Helical" evidence="7">
    <location>
        <begin position="391"/>
        <end position="410"/>
    </location>
</feature>
<evidence type="ECO:0000256" key="6">
    <source>
        <dbReference type="SAM" id="MobiDB-lite"/>
    </source>
</evidence>
<feature type="compositionally biased region" description="Basic and acidic residues" evidence="6">
    <location>
        <begin position="543"/>
        <end position="556"/>
    </location>
</feature>
<evidence type="ECO:0000256" key="1">
    <source>
        <dbReference type="ARBA" id="ARBA00022729"/>
    </source>
</evidence>
<feature type="disulfide bond" evidence="5">
    <location>
        <begin position="272"/>
        <end position="290"/>
    </location>
</feature>
<dbReference type="InterPro" id="IPR051670">
    <property type="entry name" value="TNF_chemokine_rcpt-like"/>
</dbReference>
<dbReference type="PANTHER" id="PTHR47386:SF1">
    <property type="entry name" value="TUMOR NECROSIS FACTOR RECEPTOR SUPERFAMILY MEMBER 1B"/>
    <property type="match status" value="1"/>
</dbReference>
<feature type="region of interest" description="Disordered" evidence="6">
    <location>
        <begin position="431"/>
        <end position="504"/>
    </location>
</feature>
<comment type="caution">
    <text evidence="5">Lacks conserved residue(s) required for the propagation of feature annotation.</text>
</comment>
<evidence type="ECO:0000256" key="3">
    <source>
        <dbReference type="ARBA" id="ARBA00023157"/>
    </source>
</evidence>
<dbReference type="PROSITE" id="PS50050">
    <property type="entry name" value="TNFR_NGFR_2"/>
    <property type="match status" value="2"/>
</dbReference>
<dbReference type="GO" id="GO:0051044">
    <property type="term" value="P:positive regulation of membrane protein ectodomain proteolysis"/>
    <property type="evidence" value="ECO:0007669"/>
    <property type="project" value="TreeGrafter"/>
</dbReference>
<dbReference type="InterPro" id="IPR020411">
    <property type="entry name" value="TNFR_1B"/>
</dbReference>
<keyword evidence="3 5" id="KW-1015">Disulfide bond</keyword>
<feature type="repeat" description="TNFR-Cys" evidence="5">
    <location>
        <begin position="292"/>
        <end position="329"/>
    </location>
</feature>
<dbReference type="GO" id="GO:0008630">
    <property type="term" value="P:intrinsic apoptotic signaling pathway in response to DNA damage"/>
    <property type="evidence" value="ECO:0007669"/>
    <property type="project" value="TreeGrafter"/>
</dbReference>
<proteinExistence type="predicted"/>
<dbReference type="SMART" id="SM00208">
    <property type="entry name" value="TNFR"/>
    <property type="match status" value="3"/>
</dbReference>
<evidence type="ECO:0000313" key="9">
    <source>
        <dbReference type="Ensembl" id="ENSBIXP00000036384.1"/>
    </source>
</evidence>
<dbReference type="Pfam" id="PF00020">
    <property type="entry name" value="TNFR_c6"/>
    <property type="match status" value="1"/>
</dbReference>
<accession>A0A4W2EB91</accession>
<dbReference type="STRING" id="30522.A0A4W2EB91"/>
<evidence type="ECO:0000256" key="7">
    <source>
        <dbReference type="SAM" id="Phobius"/>
    </source>
</evidence>
<evidence type="ECO:0000256" key="4">
    <source>
        <dbReference type="ARBA" id="ARBA00023180"/>
    </source>
</evidence>
<dbReference type="AlphaFoldDB" id="A0A4W2EB91"/>
<feature type="compositionally biased region" description="Low complexity" evidence="6">
    <location>
        <begin position="446"/>
        <end position="464"/>
    </location>
</feature>
<dbReference type="GO" id="GO:0005031">
    <property type="term" value="F:tumor necrosis factor receptor activity"/>
    <property type="evidence" value="ECO:0007669"/>
    <property type="project" value="InterPro"/>
</dbReference>
<feature type="region of interest" description="Disordered" evidence="6">
    <location>
        <begin position="520"/>
        <end position="588"/>
    </location>
</feature>
<dbReference type="GO" id="GO:0097191">
    <property type="term" value="P:extrinsic apoptotic signaling pathway"/>
    <property type="evidence" value="ECO:0007669"/>
    <property type="project" value="TreeGrafter"/>
</dbReference>
<name>A0A4W2EB91_BOBOX</name>
<dbReference type="GO" id="GO:0031643">
    <property type="term" value="P:positive regulation of myelination"/>
    <property type="evidence" value="ECO:0007669"/>
    <property type="project" value="TreeGrafter"/>
</dbReference>
<dbReference type="PRINTS" id="PR01919">
    <property type="entry name" value="TNFACTORR1B"/>
</dbReference>
<organism evidence="9 10">
    <name type="scientific">Bos indicus x Bos taurus</name>
    <name type="common">Hybrid cattle</name>
    <dbReference type="NCBI Taxonomy" id="30522"/>
    <lineage>
        <taxon>Eukaryota</taxon>
        <taxon>Metazoa</taxon>
        <taxon>Chordata</taxon>
        <taxon>Craniata</taxon>
        <taxon>Vertebrata</taxon>
        <taxon>Euteleostomi</taxon>
        <taxon>Mammalia</taxon>
        <taxon>Eutheria</taxon>
        <taxon>Laurasiatheria</taxon>
        <taxon>Artiodactyla</taxon>
        <taxon>Ruminantia</taxon>
        <taxon>Pecora</taxon>
        <taxon>Bovidae</taxon>
        <taxon>Bovinae</taxon>
        <taxon>Bos</taxon>
    </lineage>
</organism>
<dbReference type="PANTHER" id="PTHR47386">
    <property type="entry name" value="TUMOR NECROSIS FACTOR RECEPTOR SUPERFAMILY MEMBER 1B"/>
    <property type="match status" value="1"/>
</dbReference>
<dbReference type="Gene3D" id="2.10.50.10">
    <property type="entry name" value="Tumor Necrosis Factor Receptor, subunit A, domain 2"/>
    <property type="match status" value="3"/>
</dbReference>
<evidence type="ECO:0000256" key="5">
    <source>
        <dbReference type="PROSITE-ProRule" id="PRU00206"/>
    </source>
</evidence>
<feature type="compositionally biased region" description="Polar residues" evidence="6">
    <location>
        <begin position="471"/>
        <end position="504"/>
    </location>
</feature>
<feature type="domain" description="TNFR-Cys" evidence="8">
    <location>
        <begin position="248"/>
        <end position="290"/>
    </location>
</feature>
<keyword evidence="10" id="KW-1185">Reference proteome</keyword>
<dbReference type="GO" id="GO:0002724">
    <property type="term" value="P:regulation of T cell cytokine production"/>
    <property type="evidence" value="ECO:0007669"/>
    <property type="project" value="TreeGrafter"/>
</dbReference>
<reference evidence="9" key="2">
    <citation type="submission" date="2025-08" db="UniProtKB">
        <authorList>
            <consortium name="Ensembl"/>
        </authorList>
    </citation>
    <scope>IDENTIFICATION</scope>
</reference>
<protein>
    <submittedName>
        <fullName evidence="9">TNF receptor superfamily member 1B</fullName>
    </submittedName>
</protein>
<dbReference type="Proteomes" id="UP000314981">
    <property type="component" value="Chromosome 16"/>
</dbReference>
<feature type="compositionally biased region" description="Polar residues" evidence="6">
    <location>
        <begin position="520"/>
        <end position="542"/>
    </location>
</feature>
<reference evidence="9" key="3">
    <citation type="submission" date="2025-09" db="UniProtKB">
        <authorList>
            <consortium name="Ensembl"/>
        </authorList>
    </citation>
    <scope>IDENTIFICATION</scope>
</reference>
<keyword evidence="7" id="KW-1133">Transmembrane helix</keyword>
<keyword evidence="4" id="KW-0325">Glycoprotein</keyword>
<feature type="domain" description="TNFR-Cys" evidence="8">
    <location>
        <begin position="292"/>
        <end position="329"/>
    </location>
</feature>
<feature type="repeat" description="TNFR-Cys" evidence="5">
    <location>
        <begin position="248"/>
        <end position="290"/>
    </location>
</feature>
<dbReference type="GO" id="GO:0016020">
    <property type="term" value="C:membrane"/>
    <property type="evidence" value="ECO:0007669"/>
    <property type="project" value="InterPro"/>
</dbReference>